<evidence type="ECO:0000313" key="3">
    <source>
        <dbReference type="Proteomes" id="UP000011731"/>
    </source>
</evidence>
<proteinExistence type="predicted"/>
<dbReference type="PATRIC" id="fig|1278076.4.peg.4034"/>
<dbReference type="Proteomes" id="UP000011731">
    <property type="component" value="Unassembled WGS sequence"/>
</dbReference>
<reference evidence="2 3" key="1">
    <citation type="journal article" date="2013" name="Genome Announc.">
        <title>Draft Genome Sequence of Rhodococcus ruber Strain BKS 20-38.</title>
        <authorList>
            <person name="Bala M."/>
            <person name="Kumar S."/>
            <person name="Raghava G.P."/>
            <person name="Mayilraj S."/>
        </authorList>
    </citation>
    <scope>NUCLEOTIDE SEQUENCE [LARGE SCALE GENOMIC DNA]</scope>
    <source>
        <strain evidence="2 3">BKS 20-38</strain>
    </source>
</reference>
<evidence type="ECO:0000259" key="1">
    <source>
        <dbReference type="Pfam" id="PF05239"/>
    </source>
</evidence>
<organism evidence="2 3">
    <name type="scientific">Rhodococcus ruber BKS 20-38</name>
    <dbReference type="NCBI Taxonomy" id="1278076"/>
    <lineage>
        <taxon>Bacteria</taxon>
        <taxon>Bacillati</taxon>
        <taxon>Actinomycetota</taxon>
        <taxon>Actinomycetes</taxon>
        <taxon>Mycobacteriales</taxon>
        <taxon>Nocardiaceae</taxon>
        <taxon>Rhodococcus</taxon>
    </lineage>
</organism>
<dbReference type="Pfam" id="PF05239">
    <property type="entry name" value="PRC"/>
    <property type="match status" value="2"/>
</dbReference>
<sequence length="143" mass="14419">MRFSAAVGRQVVGSAAADTVGQVAGFVVDPAVRRVVAVQVKKSGAGTIVPWTNIGAFGDDAVIVDGPDAVGEPDATIAALTGKDHTLVDKRVLTTAGNEWGTVADVEFDPDSGAITALLGEHGQVAGVRLVGVGSYAVVVDTH</sequence>
<feature type="domain" description="PRC-barrel" evidence="1">
    <location>
        <begin position="7"/>
        <end position="68"/>
    </location>
</feature>
<dbReference type="SUPFAM" id="SSF50346">
    <property type="entry name" value="PRC-barrel domain"/>
    <property type="match status" value="2"/>
</dbReference>
<accession>M2YY37</accession>
<protein>
    <recommendedName>
        <fullName evidence="1">PRC-barrel domain-containing protein</fullName>
    </recommendedName>
</protein>
<dbReference type="InterPro" id="IPR011033">
    <property type="entry name" value="PRC_barrel-like_sf"/>
</dbReference>
<dbReference type="Gene3D" id="2.30.30.240">
    <property type="entry name" value="PRC-barrel domain"/>
    <property type="match status" value="2"/>
</dbReference>
<gene>
    <name evidence="2" type="ORF">G352_19588</name>
</gene>
<keyword evidence="3" id="KW-1185">Reference proteome</keyword>
<dbReference type="EMBL" id="AOEX01000062">
    <property type="protein sequence ID" value="EME59847.1"/>
    <property type="molecule type" value="Genomic_DNA"/>
</dbReference>
<comment type="caution">
    <text evidence="2">The sequence shown here is derived from an EMBL/GenBank/DDBJ whole genome shotgun (WGS) entry which is preliminary data.</text>
</comment>
<feature type="domain" description="PRC-barrel" evidence="1">
    <location>
        <begin position="84"/>
        <end position="127"/>
    </location>
</feature>
<dbReference type="RefSeq" id="WP_003937985.1">
    <property type="nucleotide sequence ID" value="NZ_AOEX01000062.1"/>
</dbReference>
<dbReference type="InterPro" id="IPR027275">
    <property type="entry name" value="PRC-brl_dom"/>
</dbReference>
<dbReference type="AlphaFoldDB" id="M2YY37"/>
<name>M2YY37_9NOCA</name>
<evidence type="ECO:0000313" key="2">
    <source>
        <dbReference type="EMBL" id="EME59847.1"/>
    </source>
</evidence>